<dbReference type="EMBL" id="PDCK01000040">
    <property type="protein sequence ID" value="PRQ46890.1"/>
    <property type="molecule type" value="Genomic_DNA"/>
</dbReference>
<dbReference type="Proteomes" id="UP000238479">
    <property type="component" value="Chromosome 2"/>
</dbReference>
<dbReference type="Gramene" id="PRQ46890">
    <property type="protein sequence ID" value="PRQ46890"/>
    <property type="gene ID" value="RchiOBHm_Chr2g0093871"/>
</dbReference>
<sequence>MLLKAADKLHMTRRAFHLAFGRSSLFASSFDEVSTPCFTSCATWNFKCISTMIVIHVRMAP</sequence>
<organism evidence="1 2">
    <name type="scientific">Rosa chinensis</name>
    <name type="common">China rose</name>
    <dbReference type="NCBI Taxonomy" id="74649"/>
    <lineage>
        <taxon>Eukaryota</taxon>
        <taxon>Viridiplantae</taxon>
        <taxon>Streptophyta</taxon>
        <taxon>Embryophyta</taxon>
        <taxon>Tracheophyta</taxon>
        <taxon>Spermatophyta</taxon>
        <taxon>Magnoliopsida</taxon>
        <taxon>eudicotyledons</taxon>
        <taxon>Gunneridae</taxon>
        <taxon>Pentapetalae</taxon>
        <taxon>rosids</taxon>
        <taxon>fabids</taxon>
        <taxon>Rosales</taxon>
        <taxon>Rosaceae</taxon>
        <taxon>Rosoideae</taxon>
        <taxon>Rosoideae incertae sedis</taxon>
        <taxon>Rosa</taxon>
    </lineage>
</organism>
<gene>
    <name evidence="1" type="ORF">RchiOBHm_Chr2g0093871</name>
</gene>
<evidence type="ECO:0000313" key="2">
    <source>
        <dbReference type="Proteomes" id="UP000238479"/>
    </source>
</evidence>
<comment type="caution">
    <text evidence="1">The sequence shown here is derived from an EMBL/GenBank/DDBJ whole genome shotgun (WGS) entry which is preliminary data.</text>
</comment>
<reference evidence="1 2" key="1">
    <citation type="journal article" date="2018" name="Nat. Genet.">
        <title>The Rosa genome provides new insights in the design of modern roses.</title>
        <authorList>
            <person name="Bendahmane M."/>
        </authorList>
    </citation>
    <scope>NUCLEOTIDE SEQUENCE [LARGE SCALE GENOMIC DNA]</scope>
    <source>
        <strain evidence="2">cv. Old Blush</strain>
    </source>
</reference>
<protein>
    <submittedName>
        <fullName evidence="1">Uncharacterized protein</fullName>
    </submittedName>
</protein>
<proteinExistence type="predicted"/>
<evidence type="ECO:0000313" key="1">
    <source>
        <dbReference type="EMBL" id="PRQ46890.1"/>
    </source>
</evidence>
<name>A0A2P6RKD3_ROSCH</name>
<keyword evidence="2" id="KW-1185">Reference proteome</keyword>
<dbReference type="AlphaFoldDB" id="A0A2P6RKD3"/>
<accession>A0A2P6RKD3</accession>